<feature type="region of interest" description="Disordered" evidence="1">
    <location>
        <begin position="81"/>
        <end position="114"/>
    </location>
</feature>
<dbReference type="Proteomes" id="UP001172155">
    <property type="component" value="Unassembled WGS sequence"/>
</dbReference>
<protein>
    <submittedName>
        <fullName evidence="2">Uncharacterized protein</fullName>
    </submittedName>
</protein>
<name>A0AA40FCA2_9PEZI</name>
<gene>
    <name evidence="2" type="ORF">B0T18DRAFT_386818</name>
</gene>
<comment type="caution">
    <text evidence="2">The sequence shown here is derived from an EMBL/GenBank/DDBJ whole genome shotgun (WGS) entry which is preliminary data.</text>
</comment>
<evidence type="ECO:0000313" key="3">
    <source>
        <dbReference type="Proteomes" id="UP001172155"/>
    </source>
</evidence>
<feature type="region of interest" description="Disordered" evidence="1">
    <location>
        <begin position="208"/>
        <end position="229"/>
    </location>
</feature>
<evidence type="ECO:0000313" key="2">
    <source>
        <dbReference type="EMBL" id="KAK0755035.1"/>
    </source>
</evidence>
<proteinExistence type="predicted"/>
<evidence type="ECO:0000256" key="1">
    <source>
        <dbReference type="SAM" id="MobiDB-lite"/>
    </source>
</evidence>
<dbReference type="AlphaFoldDB" id="A0AA40FCA2"/>
<accession>A0AA40FCA2</accession>
<organism evidence="2 3">
    <name type="scientific">Schizothecium vesticola</name>
    <dbReference type="NCBI Taxonomy" id="314040"/>
    <lineage>
        <taxon>Eukaryota</taxon>
        <taxon>Fungi</taxon>
        <taxon>Dikarya</taxon>
        <taxon>Ascomycota</taxon>
        <taxon>Pezizomycotina</taxon>
        <taxon>Sordariomycetes</taxon>
        <taxon>Sordariomycetidae</taxon>
        <taxon>Sordariales</taxon>
        <taxon>Schizotheciaceae</taxon>
        <taxon>Schizothecium</taxon>
    </lineage>
</organism>
<reference evidence="2" key="1">
    <citation type="submission" date="2023-06" db="EMBL/GenBank/DDBJ databases">
        <title>Genome-scale phylogeny and comparative genomics of the fungal order Sordariales.</title>
        <authorList>
            <consortium name="Lawrence Berkeley National Laboratory"/>
            <person name="Hensen N."/>
            <person name="Bonometti L."/>
            <person name="Westerberg I."/>
            <person name="Brannstrom I.O."/>
            <person name="Guillou S."/>
            <person name="Cros-Aarteil S."/>
            <person name="Calhoun S."/>
            <person name="Haridas S."/>
            <person name="Kuo A."/>
            <person name="Mondo S."/>
            <person name="Pangilinan J."/>
            <person name="Riley R."/>
            <person name="LaButti K."/>
            <person name="Andreopoulos B."/>
            <person name="Lipzen A."/>
            <person name="Chen C."/>
            <person name="Yanf M."/>
            <person name="Daum C."/>
            <person name="Ng V."/>
            <person name="Clum A."/>
            <person name="Steindorff A."/>
            <person name="Ohm R."/>
            <person name="Martin F."/>
            <person name="Silar P."/>
            <person name="Natvig D."/>
            <person name="Lalanne C."/>
            <person name="Gautier V."/>
            <person name="Ament-velasquez S.L."/>
            <person name="Kruys A."/>
            <person name="Hutchinson M.I."/>
            <person name="Powell A.J."/>
            <person name="Barry K."/>
            <person name="Miller A.N."/>
            <person name="Grigoriev I.V."/>
            <person name="Debuchy R."/>
            <person name="Gladieux P."/>
            <person name="Thoren M.H."/>
            <person name="Johannesson H."/>
        </authorList>
    </citation>
    <scope>NUCLEOTIDE SEQUENCE</scope>
    <source>
        <strain evidence="2">SMH3187-1</strain>
    </source>
</reference>
<sequence>MEEDTNVASMRFFPRGRDEAVGSTSSPSAWTGQIISLQTTFMDRLHQPFSAACGLMRCVAQERANDTPRSSPDEGAILSSSELAESNEEKAPTELGDGDGRAPTNIDEKLRTSSPTMFGRWPLAAVPAERLHNCKPVQGRKTILDAHGADAGESLAVPGCVAAEEARRAMPLASGANASYDDGVPHAAEKRLEGGSRVAWPRRWCRQRHPTPLRPGREPGTACRRRPIAGPTAITAASNICPTQS</sequence>
<keyword evidence="3" id="KW-1185">Reference proteome</keyword>
<dbReference type="EMBL" id="JAUKUD010000001">
    <property type="protein sequence ID" value="KAK0755035.1"/>
    <property type="molecule type" value="Genomic_DNA"/>
</dbReference>